<comment type="caution">
    <text evidence="1">The sequence shown here is derived from an EMBL/GenBank/DDBJ whole genome shotgun (WGS) entry which is preliminary data.</text>
</comment>
<keyword evidence="2" id="KW-1185">Reference proteome</keyword>
<proteinExistence type="predicted"/>
<name>R4Z777_9ACTN</name>
<reference evidence="1 2" key="1">
    <citation type="journal article" date="2013" name="ISME J.">
        <title>Metabolic model for the filamentous 'Candidatus Microthrix parvicella' based on genomic and metagenomic analyses.</title>
        <authorList>
            <person name="Jon McIlroy S."/>
            <person name="Kristiansen R."/>
            <person name="Albertsen M."/>
            <person name="Michael Karst S."/>
            <person name="Rossetti S."/>
            <person name="Lund Nielsen J."/>
            <person name="Tandoi V."/>
            <person name="James Seviour R."/>
            <person name="Nielsen P.H."/>
        </authorList>
    </citation>
    <scope>NUCLEOTIDE SEQUENCE [LARGE SCALE GENOMIC DNA]</scope>
    <source>
        <strain evidence="1 2">RN1</strain>
    </source>
</reference>
<dbReference type="STRING" id="1229780.BN381_60061"/>
<dbReference type="HOGENOM" id="CLU_2011107_0_0_11"/>
<sequence length="123" mass="13398">MGAAAVGILMVVGLGACRPEGNVKMLPTVDETARSFREMALTGPSCVAKSSYELSCTSRETGRMSSFGKVAKGSTTGYYDFKDDRGHSIRVRAERRGRDHITWSKKTSSWNGTSSTYSGGFWR</sequence>
<dbReference type="AlphaFoldDB" id="R4Z777"/>
<organism evidence="1 2">
    <name type="scientific">Candidatus Neomicrothrix parvicella RN1</name>
    <dbReference type="NCBI Taxonomy" id="1229780"/>
    <lineage>
        <taxon>Bacteria</taxon>
        <taxon>Bacillati</taxon>
        <taxon>Actinomycetota</taxon>
        <taxon>Acidimicrobiia</taxon>
        <taxon>Acidimicrobiales</taxon>
        <taxon>Microthrixaceae</taxon>
        <taxon>Candidatus Neomicrothrix</taxon>
    </lineage>
</organism>
<protein>
    <submittedName>
        <fullName evidence="1">Uncharacterized protein</fullName>
    </submittedName>
</protein>
<dbReference type="Proteomes" id="UP000018291">
    <property type="component" value="Unassembled WGS sequence"/>
</dbReference>
<dbReference type="EMBL" id="CANL01000056">
    <property type="protein sequence ID" value="CCM65157.1"/>
    <property type="molecule type" value="Genomic_DNA"/>
</dbReference>
<accession>R4Z777</accession>
<evidence type="ECO:0000313" key="2">
    <source>
        <dbReference type="Proteomes" id="UP000018291"/>
    </source>
</evidence>
<gene>
    <name evidence="1" type="ORF">BN381_60061</name>
</gene>
<evidence type="ECO:0000313" key="1">
    <source>
        <dbReference type="EMBL" id="CCM65157.1"/>
    </source>
</evidence>